<evidence type="ECO:0000259" key="2">
    <source>
        <dbReference type="Pfam" id="PF01458"/>
    </source>
</evidence>
<reference evidence="4 5" key="1">
    <citation type="journal article" date="2018" name="Aquat. Microb. Ecol.">
        <title>Gammaproteobacterial methanotrophs dominate.</title>
        <authorList>
            <person name="Rissanen A.J."/>
            <person name="Saarenheimo J."/>
            <person name="Tiirola M."/>
            <person name="Peura S."/>
            <person name="Aalto S.L."/>
            <person name="Karvinen A."/>
            <person name="Nykanen H."/>
        </authorList>
    </citation>
    <scope>NUCLEOTIDE SEQUENCE [LARGE SCALE GENOMIC DNA]</scope>
    <source>
        <strain evidence="4">AMbin10</strain>
    </source>
</reference>
<dbReference type="InterPro" id="IPR037284">
    <property type="entry name" value="SUF_FeS_clus_asmbl_SufBD_sf"/>
</dbReference>
<dbReference type="Pfam" id="PF01458">
    <property type="entry name" value="SUFBD_core"/>
    <property type="match status" value="1"/>
</dbReference>
<dbReference type="Proteomes" id="UP000249396">
    <property type="component" value="Unassembled WGS sequence"/>
</dbReference>
<gene>
    <name evidence="4" type="primary">sufD</name>
    <name evidence="4" type="ORF">DM484_14130</name>
</gene>
<feature type="domain" description="SUF system FeS cluster assembly SufBD core" evidence="2">
    <location>
        <begin position="176"/>
        <end position="403"/>
    </location>
</feature>
<organism evidence="4 5">
    <name type="scientific">Candidatus Methylumidiphilus alinenensis</name>
    <dbReference type="NCBI Taxonomy" id="2202197"/>
    <lineage>
        <taxon>Bacteria</taxon>
        <taxon>Pseudomonadati</taxon>
        <taxon>Pseudomonadota</taxon>
        <taxon>Gammaproteobacteria</taxon>
        <taxon>Methylococcales</taxon>
        <taxon>Candidatus Methylumidiphilus</taxon>
    </lineage>
</organism>
<evidence type="ECO:0000313" key="4">
    <source>
        <dbReference type="EMBL" id="PZN77635.1"/>
    </source>
</evidence>
<dbReference type="AlphaFoldDB" id="A0A2W4R012"/>
<comment type="similarity">
    <text evidence="1">Belongs to the iron-sulfur cluster assembly SufBD family.</text>
</comment>
<proteinExistence type="inferred from homology"/>
<comment type="caution">
    <text evidence="4">The sequence shown here is derived from an EMBL/GenBank/DDBJ whole genome shotgun (WGS) entry which is preliminary data.</text>
</comment>
<name>A0A2W4R012_9GAMM</name>
<dbReference type="Pfam" id="PF19295">
    <property type="entry name" value="SufBD_N"/>
    <property type="match status" value="1"/>
</dbReference>
<protein>
    <submittedName>
        <fullName evidence="4">Fe-S cluster assembly protein SufD</fullName>
    </submittedName>
</protein>
<dbReference type="InterPro" id="IPR011542">
    <property type="entry name" value="SUF_FeS_clus_asmbl_SufD"/>
</dbReference>
<evidence type="ECO:0000259" key="3">
    <source>
        <dbReference type="Pfam" id="PF19295"/>
    </source>
</evidence>
<evidence type="ECO:0000256" key="1">
    <source>
        <dbReference type="ARBA" id="ARBA00043967"/>
    </source>
</evidence>
<feature type="domain" description="SUF system FeS cluster assembly SufBD N-terminal" evidence="3">
    <location>
        <begin position="4"/>
        <end position="169"/>
    </location>
</feature>
<dbReference type="InterPro" id="IPR055346">
    <property type="entry name" value="Fe-S_cluster_assembly_SufBD"/>
</dbReference>
<sequence length="438" mass="48117">MSAIDYIDRYQSLADSLPGQNLPWLNTLRQLALGSFAASGFPSPREEEWKYTNVTALEKKLFVPSSLPTQAAIDKASLEIHKLADTWSLVLVDGHFEPLLSDFIDLPEQVTATGLSAALKNHPDRVKALLGKALAKESHGFLAFNTAYFSDGAFIDIPSGVILDKPIQILHVSTCNEALANTRSLVALAANAEAKLIETFVGLPGISYLTAAVTEIHLGENAGLGHYKLQVETDKAYHFGGVYVKQQKSSRFNQHNLSFGGLLARNEIHAELATAAECEMNGLFLAKGRQHVDNHTLIHHTEPYGTSRETYRGVLADRAKGVFQGRIVVHPQAQKTSAEMDNRNLLLSDDAEIDAKPQLEILADDVKCSHGVAIGQLDAESVFYLVSRGIDRETAKNMLTFAFANEMVEKVGLESLHGRVLEHLLNLFPQTGIRRDWL</sequence>
<dbReference type="InterPro" id="IPR045595">
    <property type="entry name" value="SufBD_N"/>
</dbReference>
<dbReference type="EMBL" id="QJPH01000332">
    <property type="protein sequence ID" value="PZN77635.1"/>
    <property type="molecule type" value="Genomic_DNA"/>
</dbReference>
<dbReference type="SUPFAM" id="SSF101960">
    <property type="entry name" value="Stabilizer of iron transporter SufD"/>
    <property type="match status" value="1"/>
</dbReference>
<accession>A0A2W4R012</accession>
<dbReference type="PANTHER" id="PTHR43575">
    <property type="entry name" value="PROTEIN ABCI7, CHLOROPLASTIC"/>
    <property type="match status" value="1"/>
</dbReference>
<dbReference type="GO" id="GO:0016226">
    <property type="term" value="P:iron-sulfur cluster assembly"/>
    <property type="evidence" value="ECO:0007669"/>
    <property type="project" value="InterPro"/>
</dbReference>
<dbReference type="InterPro" id="IPR000825">
    <property type="entry name" value="SUF_FeS_clus_asmbl_SufBD_core"/>
</dbReference>
<dbReference type="NCBIfam" id="TIGR01981">
    <property type="entry name" value="sufD"/>
    <property type="match status" value="1"/>
</dbReference>
<dbReference type="PANTHER" id="PTHR43575:SF1">
    <property type="entry name" value="PROTEIN ABCI7, CHLOROPLASTIC"/>
    <property type="match status" value="1"/>
</dbReference>
<evidence type="ECO:0000313" key="5">
    <source>
        <dbReference type="Proteomes" id="UP000249396"/>
    </source>
</evidence>